<sequence length="293" mass="31762">EQIASFFLGCGHLITVTVPEKFVNVTNGESALLQCTFVTTVQNTSGIIIQWSFVAKTSIMPQQVCRLALLCLMLPHGHTPSVYYSQAGEDIISKPYEGRLKAPTYPTTSNASITISNMQVSDAGAYTCEVHNFPDVNGKTEATIIVNILEGPSMPFCAVHGNVESGHLVTLTCHSERGSPTPTYTWIRVDQDKTKTPVMGNTDLCSFSFFSDPTIGSLYFRNISQFEFGEYRCSASNAVGSATCTVELNHDGAIAGAVIGALLGAVLIILIVWYMTHSMKKQKNKAAKATEMQ</sequence>
<evidence type="ECO:0000256" key="10">
    <source>
        <dbReference type="SAM" id="Phobius"/>
    </source>
</evidence>
<keyword evidence="5" id="KW-0677">Repeat</keyword>
<dbReference type="GO" id="GO:0030277">
    <property type="term" value="P:maintenance of gastrointestinal epithelium"/>
    <property type="evidence" value="ECO:0007669"/>
    <property type="project" value="InterPro"/>
</dbReference>
<reference evidence="12" key="1">
    <citation type="submission" date="2025-08" db="UniProtKB">
        <authorList>
            <consortium name="Ensembl"/>
        </authorList>
    </citation>
    <scope>IDENTIFICATION</scope>
</reference>
<dbReference type="InterPro" id="IPR003599">
    <property type="entry name" value="Ig_sub"/>
</dbReference>
<dbReference type="InterPro" id="IPR013783">
    <property type="entry name" value="Ig-like_fold"/>
</dbReference>
<dbReference type="InterPro" id="IPR003598">
    <property type="entry name" value="Ig_sub2"/>
</dbReference>
<keyword evidence="3 10" id="KW-0812">Transmembrane</keyword>
<dbReference type="InterPro" id="IPR036179">
    <property type="entry name" value="Ig-like_dom_sf"/>
</dbReference>
<comment type="subcellular location">
    <subcellularLocation>
        <location evidence="1">Membrane</location>
        <topology evidence="1">Single-pass type I membrane protein</topology>
    </subcellularLocation>
</comment>
<evidence type="ECO:0000256" key="1">
    <source>
        <dbReference type="ARBA" id="ARBA00004479"/>
    </source>
</evidence>
<accession>A0A673ZXT3</accession>
<dbReference type="AlphaFoldDB" id="A0A673ZXT3"/>
<dbReference type="SUPFAM" id="SSF48726">
    <property type="entry name" value="Immunoglobulin"/>
    <property type="match status" value="2"/>
</dbReference>
<dbReference type="Gene3D" id="2.60.40.10">
    <property type="entry name" value="Immunoglobulins"/>
    <property type="match status" value="2"/>
</dbReference>
<dbReference type="PANTHER" id="PTHR44974">
    <property type="entry name" value="V-SET AND IMMUNOGLOBULIN DOMAIN-CONTAINING PROTEIN 1"/>
    <property type="match status" value="1"/>
</dbReference>
<dbReference type="Pfam" id="PF07686">
    <property type="entry name" value="V-set"/>
    <property type="match status" value="1"/>
</dbReference>
<evidence type="ECO:0000256" key="8">
    <source>
        <dbReference type="ARBA" id="ARBA00023157"/>
    </source>
</evidence>
<evidence type="ECO:0000313" key="12">
    <source>
        <dbReference type="Ensembl" id="ENSSTUP00000051565.1"/>
    </source>
</evidence>
<dbReference type="InterPro" id="IPR029861">
    <property type="entry name" value="VSIG1"/>
</dbReference>
<dbReference type="Pfam" id="PF13927">
    <property type="entry name" value="Ig_3"/>
    <property type="match status" value="1"/>
</dbReference>
<dbReference type="PROSITE" id="PS50835">
    <property type="entry name" value="IG_LIKE"/>
    <property type="match status" value="2"/>
</dbReference>
<proteinExistence type="predicted"/>
<dbReference type="GeneTree" id="ENSGT00940000160507"/>
<evidence type="ECO:0000256" key="2">
    <source>
        <dbReference type="ARBA" id="ARBA00017514"/>
    </source>
</evidence>
<keyword evidence="9" id="KW-0393">Immunoglobulin domain</keyword>
<keyword evidence="6 10" id="KW-1133">Transmembrane helix</keyword>
<dbReference type="Ensembl" id="ENSSTUT00000053917.1">
    <property type="protein sequence ID" value="ENSSTUP00000051565.1"/>
    <property type="gene ID" value="ENSSTUG00000021670.1"/>
</dbReference>
<evidence type="ECO:0000256" key="6">
    <source>
        <dbReference type="ARBA" id="ARBA00022989"/>
    </source>
</evidence>
<reference evidence="12" key="2">
    <citation type="submission" date="2025-09" db="UniProtKB">
        <authorList>
            <consortium name="Ensembl"/>
        </authorList>
    </citation>
    <scope>IDENTIFICATION</scope>
</reference>
<protein>
    <recommendedName>
        <fullName evidence="2">V-set and immunoglobulin domain-containing protein 1</fullName>
    </recommendedName>
</protein>
<dbReference type="Proteomes" id="UP000472277">
    <property type="component" value="Chromosome 19"/>
</dbReference>
<evidence type="ECO:0000256" key="4">
    <source>
        <dbReference type="ARBA" id="ARBA00022729"/>
    </source>
</evidence>
<dbReference type="PANTHER" id="PTHR44974:SF1">
    <property type="entry name" value="V-SET AND IMMUNOGLOBULIN DOMAIN-CONTAINING PROTEIN 1"/>
    <property type="match status" value="1"/>
</dbReference>
<keyword evidence="4" id="KW-0732">Signal</keyword>
<dbReference type="GO" id="GO:0005886">
    <property type="term" value="C:plasma membrane"/>
    <property type="evidence" value="ECO:0007669"/>
    <property type="project" value="InterPro"/>
</dbReference>
<name>A0A673ZXT3_SALTR</name>
<evidence type="ECO:0000313" key="13">
    <source>
        <dbReference type="Proteomes" id="UP000472277"/>
    </source>
</evidence>
<dbReference type="InterPro" id="IPR007110">
    <property type="entry name" value="Ig-like_dom"/>
</dbReference>
<keyword evidence="7 10" id="KW-0472">Membrane</keyword>
<evidence type="ECO:0000256" key="3">
    <source>
        <dbReference type="ARBA" id="ARBA00022692"/>
    </source>
</evidence>
<feature type="transmembrane region" description="Helical" evidence="10">
    <location>
        <begin position="253"/>
        <end position="275"/>
    </location>
</feature>
<evidence type="ECO:0000259" key="11">
    <source>
        <dbReference type="PROSITE" id="PS50835"/>
    </source>
</evidence>
<dbReference type="InterPro" id="IPR013106">
    <property type="entry name" value="Ig_V-set"/>
</dbReference>
<evidence type="ECO:0000256" key="9">
    <source>
        <dbReference type="ARBA" id="ARBA00023319"/>
    </source>
</evidence>
<keyword evidence="13" id="KW-1185">Reference proteome</keyword>
<evidence type="ECO:0000256" key="5">
    <source>
        <dbReference type="ARBA" id="ARBA00022737"/>
    </source>
</evidence>
<dbReference type="SMART" id="SM00408">
    <property type="entry name" value="IGc2"/>
    <property type="match status" value="2"/>
</dbReference>
<keyword evidence="8" id="KW-1015">Disulfide bond</keyword>
<feature type="domain" description="Ig-like" evidence="11">
    <location>
        <begin position="152"/>
        <end position="249"/>
    </location>
</feature>
<evidence type="ECO:0000256" key="7">
    <source>
        <dbReference type="ARBA" id="ARBA00023136"/>
    </source>
</evidence>
<dbReference type="SMART" id="SM00409">
    <property type="entry name" value="IG"/>
    <property type="match status" value="2"/>
</dbReference>
<dbReference type="GO" id="GO:0003382">
    <property type="term" value="P:epithelial cell morphogenesis"/>
    <property type="evidence" value="ECO:0007669"/>
    <property type="project" value="InterPro"/>
</dbReference>
<gene>
    <name evidence="12" type="primary">LOC115154647</name>
</gene>
<feature type="domain" description="Ig-like" evidence="11">
    <location>
        <begin position="14"/>
        <end position="145"/>
    </location>
</feature>
<organism evidence="12 13">
    <name type="scientific">Salmo trutta</name>
    <name type="common">Brown trout</name>
    <dbReference type="NCBI Taxonomy" id="8032"/>
    <lineage>
        <taxon>Eukaryota</taxon>
        <taxon>Metazoa</taxon>
        <taxon>Chordata</taxon>
        <taxon>Craniata</taxon>
        <taxon>Vertebrata</taxon>
        <taxon>Euteleostomi</taxon>
        <taxon>Actinopterygii</taxon>
        <taxon>Neopterygii</taxon>
        <taxon>Teleostei</taxon>
        <taxon>Protacanthopterygii</taxon>
        <taxon>Salmoniformes</taxon>
        <taxon>Salmonidae</taxon>
        <taxon>Salmoninae</taxon>
        <taxon>Salmo</taxon>
    </lineage>
</organism>